<dbReference type="SUPFAM" id="SSF53335">
    <property type="entry name" value="S-adenosyl-L-methionine-dependent methyltransferases"/>
    <property type="match status" value="1"/>
</dbReference>
<feature type="compositionally biased region" description="Polar residues" evidence="10">
    <location>
        <begin position="53"/>
        <end position="62"/>
    </location>
</feature>
<feature type="binding site" evidence="9">
    <location>
        <position position="363"/>
    </location>
    <ligand>
        <name>S-adenosyl-L-methionine</name>
        <dbReference type="ChEBI" id="CHEBI:59789"/>
    </ligand>
</feature>
<keyword evidence="6 9" id="KW-0949">S-adenosyl-L-methionine</keyword>
<evidence type="ECO:0000256" key="8">
    <source>
        <dbReference type="ARBA" id="ARBA00023242"/>
    </source>
</evidence>
<dbReference type="NCBIfam" id="TIGR00446">
    <property type="entry name" value="nop2p"/>
    <property type="match status" value="1"/>
</dbReference>
<dbReference type="Proteomes" id="UP001418222">
    <property type="component" value="Unassembled WGS sequence"/>
</dbReference>
<dbReference type="GO" id="GO:0005730">
    <property type="term" value="C:nucleolus"/>
    <property type="evidence" value="ECO:0007669"/>
    <property type="project" value="UniProtKB-SubCell"/>
</dbReference>
<comment type="similarity">
    <text evidence="2 9">Belongs to the class I-like SAM-binding methyltransferase superfamily. RsmB/NOP family.</text>
</comment>
<evidence type="ECO:0000313" key="13">
    <source>
        <dbReference type="Proteomes" id="UP001418222"/>
    </source>
</evidence>
<gene>
    <name evidence="12" type="ORF">KSP39_PZI002398</name>
</gene>
<dbReference type="EMBL" id="JBBWWQ010000002">
    <property type="protein sequence ID" value="KAK8954343.1"/>
    <property type="molecule type" value="Genomic_DNA"/>
</dbReference>
<feature type="region of interest" description="Disordered" evidence="10">
    <location>
        <begin position="1"/>
        <end position="103"/>
    </location>
</feature>
<feature type="compositionally biased region" description="Basic and acidic residues" evidence="10">
    <location>
        <begin position="86"/>
        <end position="102"/>
    </location>
</feature>
<dbReference type="AlphaFoldDB" id="A0AAP0BYX4"/>
<feature type="compositionally biased region" description="Polar residues" evidence="10">
    <location>
        <begin position="431"/>
        <end position="440"/>
    </location>
</feature>
<evidence type="ECO:0000259" key="11">
    <source>
        <dbReference type="PROSITE" id="PS51686"/>
    </source>
</evidence>
<feature type="region of interest" description="Disordered" evidence="10">
    <location>
        <begin position="396"/>
        <end position="524"/>
    </location>
</feature>
<keyword evidence="8" id="KW-0539">Nucleus</keyword>
<feature type="domain" description="SAM-dependent MTase RsmB/NOP-type" evidence="11">
    <location>
        <begin position="201"/>
        <end position="476"/>
    </location>
</feature>
<evidence type="ECO:0000256" key="2">
    <source>
        <dbReference type="ARBA" id="ARBA00007494"/>
    </source>
</evidence>
<feature type="compositionally biased region" description="Basic residues" evidence="10">
    <location>
        <begin position="1"/>
        <end position="11"/>
    </location>
</feature>
<dbReference type="PROSITE" id="PS01153">
    <property type="entry name" value="NOL1_NOP2_SUN"/>
    <property type="match status" value="1"/>
</dbReference>
<reference evidence="12 13" key="1">
    <citation type="journal article" date="2022" name="Nat. Plants">
        <title>Genomes of leafy and leafless Platanthera orchids illuminate the evolution of mycoheterotrophy.</title>
        <authorList>
            <person name="Li M.H."/>
            <person name="Liu K.W."/>
            <person name="Li Z."/>
            <person name="Lu H.C."/>
            <person name="Ye Q.L."/>
            <person name="Zhang D."/>
            <person name="Wang J.Y."/>
            <person name="Li Y.F."/>
            <person name="Zhong Z.M."/>
            <person name="Liu X."/>
            <person name="Yu X."/>
            <person name="Liu D.K."/>
            <person name="Tu X.D."/>
            <person name="Liu B."/>
            <person name="Hao Y."/>
            <person name="Liao X.Y."/>
            <person name="Jiang Y.T."/>
            <person name="Sun W.H."/>
            <person name="Chen J."/>
            <person name="Chen Y.Q."/>
            <person name="Ai Y."/>
            <person name="Zhai J.W."/>
            <person name="Wu S.S."/>
            <person name="Zhou Z."/>
            <person name="Hsiao Y.Y."/>
            <person name="Wu W.L."/>
            <person name="Chen Y.Y."/>
            <person name="Lin Y.F."/>
            <person name="Hsu J.L."/>
            <person name="Li C.Y."/>
            <person name="Wang Z.W."/>
            <person name="Zhao X."/>
            <person name="Zhong W.Y."/>
            <person name="Ma X.K."/>
            <person name="Ma L."/>
            <person name="Huang J."/>
            <person name="Chen G.Z."/>
            <person name="Huang M.Z."/>
            <person name="Huang L."/>
            <person name="Peng D.H."/>
            <person name="Luo Y.B."/>
            <person name="Zou S.Q."/>
            <person name="Chen S.P."/>
            <person name="Lan S."/>
            <person name="Tsai W.C."/>
            <person name="Van de Peer Y."/>
            <person name="Liu Z.J."/>
        </authorList>
    </citation>
    <scope>NUCLEOTIDE SEQUENCE [LARGE SCALE GENOMIC DNA]</scope>
    <source>
        <strain evidence="12">Lor287</strain>
    </source>
</reference>
<accession>A0AAP0BYX4</accession>
<keyword evidence="13" id="KW-1185">Reference proteome</keyword>
<dbReference type="InterPro" id="IPR023267">
    <property type="entry name" value="RCMT"/>
</dbReference>
<comment type="caution">
    <text evidence="12">The sequence shown here is derived from an EMBL/GenBank/DDBJ whole genome shotgun (WGS) entry which is preliminary data.</text>
</comment>
<evidence type="ECO:0000256" key="4">
    <source>
        <dbReference type="ARBA" id="ARBA00022603"/>
    </source>
</evidence>
<feature type="binding site" evidence="9">
    <location>
        <position position="344"/>
    </location>
    <ligand>
        <name>S-adenosyl-L-methionine</name>
        <dbReference type="ChEBI" id="CHEBI:59789"/>
    </ligand>
</feature>
<dbReference type="Pfam" id="PF01189">
    <property type="entry name" value="Methyltr_RsmB-F"/>
    <property type="match status" value="1"/>
</dbReference>
<evidence type="ECO:0000256" key="9">
    <source>
        <dbReference type="PROSITE-ProRule" id="PRU01023"/>
    </source>
</evidence>
<comment type="subcellular location">
    <subcellularLocation>
        <location evidence="1">Nucleus</location>
        <location evidence="1">Nucleolus</location>
    </subcellularLocation>
</comment>
<evidence type="ECO:0000313" key="12">
    <source>
        <dbReference type="EMBL" id="KAK8954343.1"/>
    </source>
</evidence>
<dbReference type="InterPro" id="IPR049560">
    <property type="entry name" value="MeTrfase_RsmB-F_NOP2_cat"/>
</dbReference>
<dbReference type="PANTHER" id="PTHR22807:SF30">
    <property type="entry name" value="28S RRNA (CYTOSINE(4447)-C(5))-METHYLTRANSFERASE-RELATED"/>
    <property type="match status" value="1"/>
</dbReference>
<feature type="compositionally biased region" description="Polar residues" evidence="10">
    <location>
        <begin position="490"/>
        <end position="508"/>
    </location>
</feature>
<dbReference type="GO" id="GO:0070475">
    <property type="term" value="P:rRNA base methylation"/>
    <property type="evidence" value="ECO:0007669"/>
    <property type="project" value="TreeGrafter"/>
</dbReference>
<organism evidence="12 13">
    <name type="scientific">Platanthera zijinensis</name>
    <dbReference type="NCBI Taxonomy" id="2320716"/>
    <lineage>
        <taxon>Eukaryota</taxon>
        <taxon>Viridiplantae</taxon>
        <taxon>Streptophyta</taxon>
        <taxon>Embryophyta</taxon>
        <taxon>Tracheophyta</taxon>
        <taxon>Spermatophyta</taxon>
        <taxon>Magnoliopsida</taxon>
        <taxon>Liliopsida</taxon>
        <taxon>Asparagales</taxon>
        <taxon>Orchidaceae</taxon>
        <taxon>Orchidoideae</taxon>
        <taxon>Orchideae</taxon>
        <taxon>Orchidinae</taxon>
        <taxon>Platanthera</taxon>
    </lineage>
</organism>
<dbReference type="Gene3D" id="3.30.70.1170">
    <property type="entry name" value="Sun protein, domain 3"/>
    <property type="match status" value="1"/>
</dbReference>
<feature type="binding site" evidence="9">
    <location>
        <position position="317"/>
    </location>
    <ligand>
        <name>S-adenosyl-L-methionine</name>
        <dbReference type="ChEBI" id="CHEBI:59789"/>
    </ligand>
</feature>
<dbReference type="PRINTS" id="PR02008">
    <property type="entry name" value="RCMTFAMILY"/>
</dbReference>
<dbReference type="PANTHER" id="PTHR22807">
    <property type="entry name" value="NOP2 YEAST -RELATED NOL1/NOP2/FMU SUN DOMAIN-CONTAINING"/>
    <property type="match status" value="1"/>
</dbReference>
<feature type="binding site" evidence="9">
    <location>
        <begin position="293"/>
        <end position="299"/>
    </location>
    <ligand>
        <name>S-adenosyl-L-methionine</name>
        <dbReference type="ChEBI" id="CHEBI:59789"/>
    </ligand>
</feature>
<keyword evidence="4 9" id="KW-0489">Methyltransferase</keyword>
<dbReference type="FunFam" id="3.30.70.1170:FF:000001">
    <property type="entry name" value="Ribosomal RNA methyltransferase Nop2"/>
    <property type="match status" value="1"/>
</dbReference>
<dbReference type="InterPro" id="IPR001678">
    <property type="entry name" value="MeTrfase_RsmB-F_NOP2_dom"/>
</dbReference>
<dbReference type="InterPro" id="IPR011023">
    <property type="entry name" value="Nop2p"/>
</dbReference>
<dbReference type="PRINTS" id="PR02012">
    <property type="entry name" value="RCMTNOP2"/>
</dbReference>
<evidence type="ECO:0000256" key="6">
    <source>
        <dbReference type="ARBA" id="ARBA00022691"/>
    </source>
</evidence>
<feature type="compositionally biased region" description="Acidic residues" evidence="10">
    <location>
        <begin position="32"/>
        <end position="43"/>
    </location>
</feature>
<comment type="caution">
    <text evidence="9">Lacks conserved residue(s) required for the propagation of feature annotation.</text>
</comment>
<feature type="compositionally biased region" description="Basic and acidic residues" evidence="10">
    <location>
        <begin position="12"/>
        <end position="31"/>
    </location>
</feature>
<dbReference type="InterPro" id="IPR018314">
    <property type="entry name" value="RsmB/NOL1/NOP2-like_CS"/>
</dbReference>
<sequence>MAKKQKSPKKTGQHEEKRKASKQLEDRKNSDLEEVEEDESEASELERDHSESDVSSDGNPFTDNFLGDDDEEGKVDSGPESDVSDLETKSRAIDATKKRAEVDAQEELQLNIKEESDEFRLPTKEELEQEARQPPNLAGIQKRAKEIVRVLTNFKSLRQENASRKEYLEQLKADLCSYYEYNDCLISSFMEIFPVIELLELLDAFEKNRPFTLRANTLKTRRRDLAAVLLSRGVNLDAIGKWSKVGLVVYDSQVPVGSTPEITAGHYMIQGASSFLPVMALAPQEKERIVDMAAAPGGKTTYIAALMKNTGIIYANEFKEKRLKSLTANIHRMGVTNTIVCNYDGKELPRILGFKSVDRVLLDAPCSGTGIIWNDPSVKTSKDIKDIQSRAFLQKLKKRSNSKPVMPDSSNAVNKEVEETVIGTDDDQRKPNNPNQTSAEISKAKRKQDEVSKISTQNERKVTLQKKVFDTKHKKIKVSKKNDWKKNSHHASNVQSKGKKVNGSTGNAMQKRKFPSREEISRSR</sequence>
<dbReference type="PROSITE" id="PS51686">
    <property type="entry name" value="SAM_MT_RSMB_NOP"/>
    <property type="match status" value="1"/>
</dbReference>
<evidence type="ECO:0000256" key="1">
    <source>
        <dbReference type="ARBA" id="ARBA00004604"/>
    </source>
</evidence>
<keyword evidence="7 9" id="KW-0694">RNA-binding</keyword>
<evidence type="ECO:0000256" key="3">
    <source>
        <dbReference type="ARBA" id="ARBA00022517"/>
    </source>
</evidence>
<dbReference type="GO" id="GO:0003723">
    <property type="term" value="F:RNA binding"/>
    <property type="evidence" value="ECO:0007669"/>
    <property type="project" value="UniProtKB-UniRule"/>
</dbReference>
<feature type="compositionally biased region" description="Basic and acidic residues" evidence="10">
    <location>
        <begin position="515"/>
        <end position="524"/>
    </location>
</feature>
<feature type="compositionally biased region" description="Basic and acidic residues" evidence="10">
    <location>
        <begin position="447"/>
        <end position="471"/>
    </location>
</feature>
<name>A0AAP0BYX4_9ASPA</name>
<proteinExistence type="inferred from homology"/>
<keyword evidence="3" id="KW-0690">Ribosome biogenesis</keyword>
<keyword evidence="5 9" id="KW-0808">Transferase</keyword>
<evidence type="ECO:0000256" key="7">
    <source>
        <dbReference type="ARBA" id="ARBA00022884"/>
    </source>
</evidence>
<protein>
    <recommendedName>
        <fullName evidence="11">SAM-dependent MTase RsmB/NOP-type domain-containing protein</fullName>
    </recommendedName>
</protein>
<evidence type="ECO:0000256" key="10">
    <source>
        <dbReference type="SAM" id="MobiDB-lite"/>
    </source>
</evidence>
<evidence type="ECO:0000256" key="5">
    <source>
        <dbReference type="ARBA" id="ARBA00022679"/>
    </source>
</evidence>
<dbReference type="Gene3D" id="3.40.50.150">
    <property type="entry name" value="Vaccinia Virus protein VP39"/>
    <property type="match status" value="1"/>
</dbReference>
<dbReference type="GO" id="GO:0000470">
    <property type="term" value="P:maturation of LSU-rRNA"/>
    <property type="evidence" value="ECO:0007669"/>
    <property type="project" value="TreeGrafter"/>
</dbReference>
<dbReference type="GO" id="GO:0009383">
    <property type="term" value="F:rRNA (cytosine-C5-)-methyltransferase activity"/>
    <property type="evidence" value="ECO:0007669"/>
    <property type="project" value="TreeGrafter"/>
</dbReference>
<dbReference type="InterPro" id="IPR029063">
    <property type="entry name" value="SAM-dependent_MTases_sf"/>
</dbReference>
<dbReference type="InterPro" id="IPR023273">
    <property type="entry name" value="RCMT_NOP2"/>
</dbReference>